<evidence type="ECO:0000256" key="1">
    <source>
        <dbReference type="SAM" id="MobiDB-lite"/>
    </source>
</evidence>
<dbReference type="STRING" id="56216.A0A1A6FUY0"/>
<feature type="region of interest" description="Disordered" evidence="1">
    <location>
        <begin position="1"/>
        <end position="56"/>
    </location>
</feature>
<dbReference type="AlphaFoldDB" id="A0A1A6FUY0"/>
<dbReference type="Gene3D" id="1.20.5.2650">
    <property type="match status" value="1"/>
</dbReference>
<evidence type="ECO:0000313" key="2">
    <source>
        <dbReference type="EMBL" id="OBS57766.1"/>
    </source>
</evidence>
<name>A0A1A6FUY0_NEOLE</name>
<comment type="caution">
    <text evidence="2">The sequence shown here is derived from an EMBL/GenBank/DDBJ whole genome shotgun (WGS) entry which is preliminary data.</text>
</comment>
<dbReference type="EMBL" id="LZPO01117010">
    <property type="protein sequence ID" value="OBS57766.1"/>
    <property type="molecule type" value="Genomic_DNA"/>
</dbReference>
<keyword evidence="3" id="KW-1185">Reference proteome</keyword>
<gene>
    <name evidence="2" type="ORF">A6R68_11112</name>
</gene>
<organism evidence="2 3">
    <name type="scientific">Neotoma lepida</name>
    <name type="common">Desert woodrat</name>
    <dbReference type="NCBI Taxonomy" id="56216"/>
    <lineage>
        <taxon>Eukaryota</taxon>
        <taxon>Metazoa</taxon>
        <taxon>Chordata</taxon>
        <taxon>Craniata</taxon>
        <taxon>Vertebrata</taxon>
        <taxon>Euteleostomi</taxon>
        <taxon>Mammalia</taxon>
        <taxon>Eutheria</taxon>
        <taxon>Euarchontoglires</taxon>
        <taxon>Glires</taxon>
        <taxon>Rodentia</taxon>
        <taxon>Myomorpha</taxon>
        <taxon>Muroidea</taxon>
        <taxon>Cricetidae</taxon>
        <taxon>Neotominae</taxon>
        <taxon>Neotoma</taxon>
    </lineage>
</organism>
<accession>A0A1A6FUY0</accession>
<proteinExistence type="predicted"/>
<protein>
    <submittedName>
        <fullName evidence="2">Uncharacterized protein</fullName>
    </submittedName>
</protein>
<sequence>MKTEIPVQPPSAPSINQSSDLPHSVDKGEPVVAKKMMSTNMLSESPETKKVRSPASKPPRFSILLLHVSCNTSALDKQYTKENEEEAAEYAKLLAKRMKEAKEKCQEQIAKRHSIPKDPLYSWPLPTSLSTLLLGPVSIPSGLLLLRCRPYQSEEQELELKKTMGEAIPNVKTLAYSTLFQVLILHYVFVTYCHHSGH</sequence>
<reference evidence="2 3" key="1">
    <citation type="submission" date="2016-06" db="EMBL/GenBank/DDBJ databases">
        <title>The Draft Genome Sequence and Annotation of the Desert Woodrat Neotoma lepida.</title>
        <authorList>
            <person name="Campbell M."/>
            <person name="Oakeson K.F."/>
            <person name="Yandell M."/>
            <person name="Halpert J.R."/>
            <person name="Dearing D."/>
        </authorList>
    </citation>
    <scope>NUCLEOTIDE SEQUENCE [LARGE SCALE GENOMIC DNA]</scope>
    <source>
        <strain evidence="2">417</strain>
        <tissue evidence="2">Liver</tissue>
    </source>
</reference>
<evidence type="ECO:0000313" key="3">
    <source>
        <dbReference type="Proteomes" id="UP000092124"/>
    </source>
</evidence>
<dbReference type="Proteomes" id="UP000092124">
    <property type="component" value="Unassembled WGS sequence"/>
</dbReference>